<keyword evidence="2 5" id="KW-0540">Nuclease</keyword>
<dbReference type="AlphaFoldDB" id="A0A2M7THA6"/>
<sequence>MDSTISTREFFSEKVFTVSEYIDFLNNVLAATPVLVTGEVGAKMSLYPRFGYFSLLDSDQQALLDCFAWRNSIDGLGTQLEEGMQVKVFGYPSIYKPKGTFNFHVQRIELIGEGGLKKQFELLKQKLKDEGLFDAKNKQEIIDLPTRIGLITSARARGAKKDFLTNLISRRLKVEFYDVRVEGDQAISDICNAIKWFNEHTPHPDVLVVTRGGGSWESLQAFNSEQMARAIFASKIPIVVGVGHEDDETIADFVCDFRASTPTDAAKVLSKSWGNMPYILDQYSLSFGANITLLLQSLKQQLTVYAQTWENNMVVRIEKIKVKISNYESVLKLSDPFTRVRQGYALLRGASGSLVTSVSHMHPQDNISIQVSDGTIESSVTRVVKEVLQK</sequence>
<dbReference type="Proteomes" id="UP000228920">
    <property type="component" value="Unassembled WGS sequence"/>
</dbReference>
<evidence type="ECO:0000256" key="3">
    <source>
        <dbReference type="ARBA" id="ARBA00022801"/>
    </source>
</evidence>
<dbReference type="EMBL" id="PFNL01000131">
    <property type="protein sequence ID" value="PIZ45544.1"/>
    <property type="molecule type" value="Genomic_DNA"/>
</dbReference>
<comment type="subcellular location">
    <subcellularLocation>
        <location evidence="5">Cytoplasm</location>
    </subcellularLocation>
</comment>
<keyword evidence="4 5" id="KW-0269">Exonuclease</keyword>
<dbReference type="InterPro" id="IPR003753">
    <property type="entry name" value="Exonuc_VII_L"/>
</dbReference>
<organism evidence="8 9">
    <name type="scientific">candidate division WWE3 bacterium CG_4_10_14_0_2_um_filter_41_14</name>
    <dbReference type="NCBI Taxonomy" id="1975072"/>
    <lineage>
        <taxon>Bacteria</taxon>
        <taxon>Katanobacteria</taxon>
    </lineage>
</organism>
<keyword evidence="1" id="KW-0963">Cytoplasm</keyword>
<feature type="domain" description="Exonuclease VII large subunit C-terminal" evidence="6">
    <location>
        <begin position="132"/>
        <end position="304"/>
    </location>
</feature>
<comment type="similarity">
    <text evidence="5">Belongs to the XseA family.</text>
</comment>
<reference evidence="9" key="1">
    <citation type="submission" date="2017-09" db="EMBL/GenBank/DDBJ databases">
        <title>Depth-based differentiation of microbial function through sediment-hosted aquifers and enrichment of novel symbionts in the deep terrestrial subsurface.</title>
        <authorList>
            <person name="Probst A.J."/>
            <person name="Ladd B."/>
            <person name="Jarett J.K."/>
            <person name="Geller-Mcgrath D.E."/>
            <person name="Sieber C.M.K."/>
            <person name="Emerson J.B."/>
            <person name="Anantharaman K."/>
            <person name="Thomas B.C."/>
            <person name="Malmstrom R."/>
            <person name="Stieglmeier M."/>
            <person name="Klingl A."/>
            <person name="Woyke T."/>
            <person name="Ryan C.M."/>
            <person name="Banfield J.F."/>
        </authorList>
    </citation>
    <scope>NUCLEOTIDE SEQUENCE [LARGE SCALE GENOMIC DNA]</scope>
</reference>
<dbReference type="InterPro" id="IPR025824">
    <property type="entry name" value="OB-fold_nuc-bd_dom"/>
</dbReference>
<dbReference type="NCBIfam" id="TIGR00237">
    <property type="entry name" value="xseA"/>
    <property type="match status" value="1"/>
</dbReference>
<evidence type="ECO:0000313" key="9">
    <source>
        <dbReference type="Proteomes" id="UP000228920"/>
    </source>
</evidence>
<dbReference type="EC" id="3.1.11.6" evidence="5"/>
<evidence type="ECO:0000256" key="1">
    <source>
        <dbReference type="ARBA" id="ARBA00022490"/>
    </source>
</evidence>
<feature type="domain" description="OB-fold nucleic acid binding" evidence="7">
    <location>
        <begin position="17"/>
        <end position="109"/>
    </location>
</feature>
<dbReference type="PANTHER" id="PTHR30008:SF0">
    <property type="entry name" value="EXODEOXYRIBONUCLEASE 7 LARGE SUBUNIT"/>
    <property type="match status" value="1"/>
</dbReference>
<dbReference type="GO" id="GO:0009318">
    <property type="term" value="C:exodeoxyribonuclease VII complex"/>
    <property type="evidence" value="ECO:0007669"/>
    <property type="project" value="UniProtKB-UniRule"/>
</dbReference>
<dbReference type="Pfam" id="PF02601">
    <property type="entry name" value="Exonuc_VII_L"/>
    <property type="match status" value="1"/>
</dbReference>
<accession>A0A2M7THA6</accession>
<dbReference type="GO" id="GO:0006308">
    <property type="term" value="P:DNA catabolic process"/>
    <property type="evidence" value="ECO:0007669"/>
    <property type="project" value="UniProtKB-UniRule"/>
</dbReference>
<evidence type="ECO:0000313" key="8">
    <source>
        <dbReference type="EMBL" id="PIZ45544.1"/>
    </source>
</evidence>
<dbReference type="GO" id="GO:0008855">
    <property type="term" value="F:exodeoxyribonuclease VII activity"/>
    <property type="evidence" value="ECO:0007669"/>
    <property type="project" value="UniProtKB-UniRule"/>
</dbReference>
<evidence type="ECO:0000259" key="6">
    <source>
        <dbReference type="Pfam" id="PF02601"/>
    </source>
</evidence>
<dbReference type="InterPro" id="IPR020579">
    <property type="entry name" value="Exonuc_VII_lsu_C"/>
</dbReference>
<evidence type="ECO:0000256" key="4">
    <source>
        <dbReference type="ARBA" id="ARBA00022839"/>
    </source>
</evidence>
<protein>
    <recommendedName>
        <fullName evidence="5">Exodeoxyribonuclease 7 large subunit</fullName>
        <ecNumber evidence="5">3.1.11.6</ecNumber>
    </recommendedName>
</protein>
<name>A0A2M7THA6_UNCKA</name>
<evidence type="ECO:0000259" key="7">
    <source>
        <dbReference type="Pfam" id="PF13742"/>
    </source>
</evidence>
<proteinExistence type="inferred from homology"/>
<comment type="catalytic activity">
    <reaction evidence="5">
        <text>Exonucleolytic cleavage in either 5'- to 3'- or 3'- to 5'-direction to yield nucleoside 5'-phosphates.</text>
        <dbReference type="EC" id="3.1.11.6"/>
    </reaction>
</comment>
<dbReference type="CDD" id="cd04489">
    <property type="entry name" value="ExoVII_LU_OBF"/>
    <property type="match status" value="1"/>
</dbReference>
<comment type="caution">
    <text evidence="8">The sequence shown here is derived from an EMBL/GenBank/DDBJ whole genome shotgun (WGS) entry which is preliminary data.</text>
</comment>
<gene>
    <name evidence="8" type="primary">xseA</name>
    <name evidence="8" type="ORF">COY32_05010</name>
</gene>
<dbReference type="Pfam" id="PF13742">
    <property type="entry name" value="tRNA_anti_2"/>
    <property type="match status" value="1"/>
</dbReference>
<keyword evidence="3 5" id="KW-0378">Hydrolase</keyword>
<dbReference type="GO" id="GO:0003676">
    <property type="term" value="F:nucleic acid binding"/>
    <property type="evidence" value="ECO:0007669"/>
    <property type="project" value="InterPro"/>
</dbReference>
<dbReference type="PANTHER" id="PTHR30008">
    <property type="entry name" value="EXODEOXYRIBONUCLEASE 7 LARGE SUBUNIT"/>
    <property type="match status" value="1"/>
</dbReference>
<evidence type="ECO:0000256" key="2">
    <source>
        <dbReference type="ARBA" id="ARBA00022722"/>
    </source>
</evidence>
<evidence type="ECO:0000256" key="5">
    <source>
        <dbReference type="RuleBase" id="RU004355"/>
    </source>
</evidence>
<dbReference type="GO" id="GO:0005737">
    <property type="term" value="C:cytoplasm"/>
    <property type="evidence" value="ECO:0007669"/>
    <property type="project" value="UniProtKB-SubCell"/>
</dbReference>